<dbReference type="EMBL" id="CADCSY010000054">
    <property type="protein sequence ID" value="CAA9231959.1"/>
    <property type="molecule type" value="Genomic_DNA"/>
</dbReference>
<name>A0A6J4HSD0_9ACTN</name>
<accession>A0A6J4HSD0</accession>
<gene>
    <name evidence="2" type="ORF">AVDCRST_MAG20-1274</name>
</gene>
<feature type="region of interest" description="Disordered" evidence="1">
    <location>
        <begin position="41"/>
        <end position="63"/>
    </location>
</feature>
<evidence type="ECO:0000313" key="2">
    <source>
        <dbReference type="EMBL" id="CAA9231959.1"/>
    </source>
</evidence>
<proteinExistence type="predicted"/>
<sequence length="63" mass="6718">MVTDVASLELGEVVQVQLHEAAQHRFVAGLGGGHLDRWHEGTLRAGRPDSGSSIVSRSGWVPT</sequence>
<protein>
    <submittedName>
        <fullName evidence="2">Uncharacterized protein</fullName>
    </submittedName>
</protein>
<reference evidence="2" key="1">
    <citation type="submission" date="2020-02" db="EMBL/GenBank/DDBJ databases">
        <authorList>
            <person name="Meier V. D."/>
        </authorList>
    </citation>
    <scope>NUCLEOTIDE SEQUENCE</scope>
    <source>
        <strain evidence="2">AVDCRST_MAG20</strain>
    </source>
</reference>
<organism evidence="2">
    <name type="scientific">uncultured Acidimicrobiales bacterium</name>
    <dbReference type="NCBI Taxonomy" id="310071"/>
    <lineage>
        <taxon>Bacteria</taxon>
        <taxon>Bacillati</taxon>
        <taxon>Actinomycetota</taxon>
        <taxon>Acidimicrobiia</taxon>
        <taxon>Acidimicrobiales</taxon>
        <taxon>environmental samples</taxon>
    </lineage>
</organism>
<evidence type="ECO:0000256" key="1">
    <source>
        <dbReference type="SAM" id="MobiDB-lite"/>
    </source>
</evidence>
<dbReference type="AlphaFoldDB" id="A0A6J4HSD0"/>